<name>A0A4D6XYM7_9GAMM</name>
<accession>A0A4D6XYM7</accession>
<dbReference type="GO" id="GO:0022625">
    <property type="term" value="C:cytosolic large ribosomal subunit"/>
    <property type="evidence" value="ECO:0007669"/>
    <property type="project" value="TreeGrafter"/>
</dbReference>
<evidence type="ECO:0000259" key="6">
    <source>
        <dbReference type="Pfam" id="PF01386"/>
    </source>
</evidence>
<dbReference type="Pfam" id="PF01386">
    <property type="entry name" value="Ribosomal_L25p"/>
    <property type="match status" value="1"/>
</dbReference>
<dbReference type="InterPro" id="IPR020056">
    <property type="entry name" value="Rbsml_bL25/Gln-tRNA_synth_N"/>
</dbReference>
<dbReference type="SUPFAM" id="SSF50715">
    <property type="entry name" value="Ribosomal protein L25-like"/>
    <property type="match status" value="1"/>
</dbReference>
<sequence length="96" mass="11526">MNAIYREKKGTNNSRKIRLKNKFPSVIYGNQPRISVLIVLDHDAIFHLQKNKDFYSKTIKIKIKLDTYFVRIKNVQWHPFKQKLLHIDFININNTI</sequence>
<keyword evidence="4" id="KW-0687">Ribonucleoprotein</keyword>
<dbReference type="PANTHER" id="PTHR33284:SF1">
    <property type="entry name" value="RIBOSOMAL PROTEIN L25_GLN-TRNA SYNTHETASE, ANTI-CODON-BINDING DOMAIN-CONTAINING PROTEIN"/>
    <property type="match status" value="1"/>
</dbReference>
<feature type="domain" description="Large ribosomal subunit protein bL25 L25" evidence="6">
    <location>
        <begin position="2"/>
        <end position="89"/>
    </location>
</feature>
<keyword evidence="2" id="KW-0694">RNA-binding</keyword>
<keyword evidence="8" id="KW-1185">Reference proteome</keyword>
<organism evidence="7 8">
    <name type="scientific">Buchnera aphidicola</name>
    <name type="common">Anoecia oenotherae</name>
    <dbReference type="NCBI Taxonomy" id="1241833"/>
    <lineage>
        <taxon>Bacteria</taxon>
        <taxon>Pseudomonadati</taxon>
        <taxon>Pseudomonadota</taxon>
        <taxon>Gammaproteobacteria</taxon>
        <taxon>Enterobacterales</taxon>
        <taxon>Erwiniaceae</taxon>
        <taxon>Buchnera</taxon>
    </lineage>
</organism>
<evidence type="ECO:0000256" key="1">
    <source>
        <dbReference type="ARBA" id="ARBA00022730"/>
    </source>
</evidence>
<protein>
    <recommendedName>
        <fullName evidence="5">50S ribosomal protein L25</fullName>
    </recommendedName>
</protein>
<evidence type="ECO:0000256" key="3">
    <source>
        <dbReference type="ARBA" id="ARBA00022980"/>
    </source>
</evidence>
<gene>
    <name evidence="7" type="ORF">D9V65_00565</name>
</gene>
<dbReference type="PANTHER" id="PTHR33284">
    <property type="entry name" value="RIBOSOMAL PROTEIN L25/GLN-TRNA SYNTHETASE, ANTI-CODON-BINDING DOMAIN-CONTAINING PROTEIN"/>
    <property type="match status" value="1"/>
</dbReference>
<dbReference type="OrthoDB" id="9806411at2"/>
<dbReference type="NCBIfam" id="NF004612">
    <property type="entry name" value="PRK05943.1"/>
    <property type="match status" value="1"/>
</dbReference>
<evidence type="ECO:0000313" key="7">
    <source>
        <dbReference type="EMBL" id="QCI19578.1"/>
    </source>
</evidence>
<keyword evidence="3 7" id="KW-0689">Ribosomal protein</keyword>
<keyword evidence="1" id="KW-0699">rRNA-binding</keyword>
<dbReference type="Gene3D" id="2.40.240.10">
    <property type="entry name" value="Ribosomal Protein L25, Chain P"/>
    <property type="match status" value="1"/>
</dbReference>
<dbReference type="InterPro" id="IPR029751">
    <property type="entry name" value="Ribosomal_L25_dom"/>
</dbReference>
<dbReference type="GO" id="GO:0006412">
    <property type="term" value="P:translation"/>
    <property type="evidence" value="ECO:0007669"/>
    <property type="project" value="InterPro"/>
</dbReference>
<dbReference type="InterPro" id="IPR020930">
    <property type="entry name" value="Ribosomal_uL5_bac-type"/>
</dbReference>
<dbReference type="AlphaFoldDB" id="A0A4D6XYM7"/>
<dbReference type="CDD" id="cd00495">
    <property type="entry name" value="Ribosomal_L25_TL5_CTC"/>
    <property type="match status" value="1"/>
</dbReference>
<evidence type="ECO:0000256" key="2">
    <source>
        <dbReference type="ARBA" id="ARBA00022884"/>
    </source>
</evidence>
<evidence type="ECO:0000256" key="4">
    <source>
        <dbReference type="ARBA" id="ARBA00023274"/>
    </source>
</evidence>
<proteinExistence type="predicted"/>
<dbReference type="InterPro" id="IPR011035">
    <property type="entry name" value="Ribosomal_bL25/Gln-tRNA_synth"/>
</dbReference>
<dbReference type="GO" id="GO:0003735">
    <property type="term" value="F:structural constituent of ribosome"/>
    <property type="evidence" value="ECO:0007669"/>
    <property type="project" value="InterPro"/>
</dbReference>
<evidence type="ECO:0000313" key="8">
    <source>
        <dbReference type="Proteomes" id="UP000298677"/>
    </source>
</evidence>
<dbReference type="EMBL" id="CP033012">
    <property type="protein sequence ID" value="QCI19578.1"/>
    <property type="molecule type" value="Genomic_DNA"/>
</dbReference>
<dbReference type="GO" id="GO:0008097">
    <property type="term" value="F:5S rRNA binding"/>
    <property type="evidence" value="ECO:0007669"/>
    <property type="project" value="TreeGrafter"/>
</dbReference>
<evidence type="ECO:0000256" key="5">
    <source>
        <dbReference type="ARBA" id="ARBA00035479"/>
    </source>
</evidence>
<reference evidence="7 8" key="1">
    <citation type="submission" date="2018-10" db="EMBL/GenBank/DDBJ databases">
        <title>Comparative functional genomics of the obligate endosymbiont Buchnera aphidicola.</title>
        <authorList>
            <person name="Chong R.A."/>
        </authorList>
    </citation>
    <scope>NUCLEOTIDE SEQUENCE [LARGE SCALE GENOMIC DNA]</scope>
    <source>
        <strain evidence="7 8">Aoe</strain>
    </source>
</reference>
<dbReference type="Proteomes" id="UP000298677">
    <property type="component" value="Chromosome"/>
</dbReference>